<dbReference type="PANTHER" id="PTHR46339">
    <property type="entry name" value="PROTEIN CBG15282-RELATED"/>
    <property type="match status" value="1"/>
</dbReference>
<dbReference type="CDD" id="cd00109">
    <property type="entry name" value="Kunitz-type"/>
    <property type="match status" value="1"/>
</dbReference>
<evidence type="ECO:0000313" key="2">
    <source>
        <dbReference type="EMBL" id="VDO70515.1"/>
    </source>
</evidence>
<feature type="domain" description="BPTI/Kunitz inhibitor" evidence="1">
    <location>
        <begin position="7"/>
        <end position="61"/>
    </location>
</feature>
<reference evidence="4" key="1">
    <citation type="submission" date="2016-04" db="UniProtKB">
        <authorList>
            <consortium name="WormBaseParasite"/>
        </authorList>
    </citation>
    <scope>IDENTIFICATION</scope>
</reference>
<sequence>MFSASICSLPPIPGYGDCNTDHEEHFYFDKYELRCKKFLFMNCLGGNENRFVTEAQCNRFCQSSACAAGEAVAVSSSGVPLICDKPSICPHGYKCVYNKLFNRHHCCGFSNNGGVCPVDSVSYTSLATGAALRCIPSTRSDSCPEGFICVGKGQSGYCCKPKGWCPNDSRPFSSPNNGQPQKCTVGVTVCRLVKLYVELFQTLIHRRHSGLPLPGTNQPTNIPPMRSVVFDLMTVLTCPDALSPSYLTNSQLIIECTETEQSTTTCPAPARCVRAPRDVLRRSVCCSGFNGS</sequence>
<dbReference type="InterPro" id="IPR006150">
    <property type="entry name" value="Cys_repeat_1"/>
</dbReference>
<dbReference type="Pfam" id="PF00014">
    <property type="entry name" value="Kunitz_BPTI"/>
    <property type="match status" value="1"/>
</dbReference>
<dbReference type="AlphaFoldDB" id="A0A158QRW1"/>
<dbReference type="PROSITE" id="PS50279">
    <property type="entry name" value="BPTI_KUNITZ_2"/>
    <property type="match status" value="1"/>
</dbReference>
<accession>A0A158QRW1</accession>
<dbReference type="InterPro" id="IPR028150">
    <property type="entry name" value="Lustrin_cystein"/>
</dbReference>
<dbReference type="Gene3D" id="4.10.410.10">
    <property type="entry name" value="Pancreatic trypsin inhibitor Kunitz domain"/>
    <property type="match status" value="1"/>
</dbReference>
<dbReference type="SUPFAM" id="SSF57362">
    <property type="entry name" value="BPTI-like"/>
    <property type="match status" value="1"/>
</dbReference>
<dbReference type="WBParaSite" id="HPLM_0001836201-mRNA-1">
    <property type="protein sequence ID" value="HPLM_0001836201-mRNA-1"/>
    <property type="gene ID" value="HPLM_0001836201"/>
</dbReference>
<dbReference type="Pfam" id="PF14625">
    <property type="entry name" value="Lustrin_cystein"/>
    <property type="match status" value="2"/>
</dbReference>
<protein>
    <submittedName>
        <fullName evidence="4">BPTI/Kunitz inhibitor domain-containing protein</fullName>
    </submittedName>
</protein>
<dbReference type="InterPro" id="IPR002223">
    <property type="entry name" value="Kunitz_BPTI"/>
</dbReference>
<gene>
    <name evidence="2" type="ORF">HPLM_LOCUS18352</name>
</gene>
<dbReference type="InterPro" id="IPR053014">
    <property type="entry name" value="Cuticle_assoc_divergent"/>
</dbReference>
<dbReference type="OrthoDB" id="5833200at2759"/>
<dbReference type="Proteomes" id="UP000268014">
    <property type="component" value="Unassembled WGS sequence"/>
</dbReference>
<organism evidence="4">
    <name type="scientific">Haemonchus placei</name>
    <name type="common">Barber's pole worm</name>
    <dbReference type="NCBI Taxonomy" id="6290"/>
    <lineage>
        <taxon>Eukaryota</taxon>
        <taxon>Metazoa</taxon>
        <taxon>Ecdysozoa</taxon>
        <taxon>Nematoda</taxon>
        <taxon>Chromadorea</taxon>
        <taxon>Rhabditida</taxon>
        <taxon>Rhabditina</taxon>
        <taxon>Rhabditomorpha</taxon>
        <taxon>Strongyloidea</taxon>
        <taxon>Trichostrongylidae</taxon>
        <taxon>Haemonchus</taxon>
    </lineage>
</organism>
<dbReference type="EMBL" id="UZAF01020507">
    <property type="protein sequence ID" value="VDO70515.1"/>
    <property type="molecule type" value="Genomic_DNA"/>
</dbReference>
<evidence type="ECO:0000259" key="1">
    <source>
        <dbReference type="PROSITE" id="PS50279"/>
    </source>
</evidence>
<dbReference type="InterPro" id="IPR036880">
    <property type="entry name" value="Kunitz_BPTI_sf"/>
</dbReference>
<dbReference type="OMA" id="DAYELRC"/>
<reference evidence="2 3" key="2">
    <citation type="submission" date="2018-11" db="EMBL/GenBank/DDBJ databases">
        <authorList>
            <consortium name="Pathogen Informatics"/>
        </authorList>
    </citation>
    <scope>NUCLEOTIDE SEQUENCE [LARGE SCALE GENOMIC DNA]</scope>
    <source>
        <strain evidence="2 3">MHpl1</strain>
    </source>
</reference>
<dbReference type="SMART" id="SM00289">
    <property type="entry name" value="WR1"/>
    <property type="match status" value="3"/>
</dbReference>
<evidence type="ECO:0000313" key="4">
    <source>
        <dbReference type="WBParaSite" id="HPLM_0001836201-mRNA-1"/>
    </source>
</evidence>
<keyword evidence="3" id="KW-1185">Reference proteome</keyword>
<dbReference type="SMART" id="SM00131">
    <property type="entry name" value="KU"/>
    <property type="match status" value="1"/>
</dbReference>
<evidence type="ECO:0000313" key="3">
    <source>
        <dbReference type="Proteomes" id="UP000268014"/>
    </source>
</evidence>
<dbReference type="PANTHER" id="PTHR46339:SF14">
    <property type="entry name" value="BPTI_KUNITZ INHIBITOR DOMAIN-CONTAINING PROTEIN"/>
    <property type="match status" value="1"/>
</dbReference>
<proteinExistence type="predicted"/>
<dbReference type="GO" id="GO:0004867">
    <property type="term" value="F:serine-type endopeptidase inhibitor activity"/>
    <property type="evidence" value="ECO:0007669"/>
    <property type="project" value="InterPro"/>
</dbReference>
<name>A0A158QRW1_HAEPC</name>